<reference evidence="1" key="1">
    <citation type="journal article" date="2020" name="Stud. Mycol.">
        <title>101 Dothideomycetes genomes: a test case for predicting lifestyles and emergence of pathogens.</title>
        <authorList>
            <person name="Haridas S."/>
            <person name="Albert R."/>
            <person name="Binder M."/>
            <person name="Bloem J."/>
            <person name="Labutti K."/>
            <person name="Salamov A."/>
            <person name="Andreopoulos B."/>
            <person name="Baker S."/>
            <person name="Barry K."/>
            <person name="Bills G."/>
            <person name="Bluhm B."/>
            <person name="Cannon C."/>
            <person name="Castanera R."/>
            <person name="Culley D."/>
            <person name="Daum C."/>
            <person name="Ezra D."/>
            <person name="Gonzalez J."/>
            <person name="Henrissat B."/>
            <person name="Kuo A."/>
            <person name="Liang C."/>
            <person name="Lipzen A."/>
            <person name="Lutzoni F."/>
            <person name="Magnuson J."/>
            <person name="Mondo S."/>
            <person name="Nolan M."/>
            <person name="Ohm R."/>
            <person name="Pangilinan J."/>
            <person name="Park H.-J."/>
            <person name="Ramirez L."/>
            <person name="Alfaro M."/>
            <person name="Sun H."/>
            <person name="Tritt A."/>
            <person name="Yoshinaga Y."/>
            <person name="Zwiers L.-H."/>
            <person name="Turgeon B."/>
            <person name="Goodwin S."/>
            <person name="Spatafora J."/>
            <person name="Crous P."/>
            <person name="Grigoriev I."/>
        </authorList>
    </citation>
    <scope>NUCLEOTIDE SEQUENCE</scope>
    <source>
        <strain evidence="1">CBS 627.86</strain>
    </source>
</reference>
<dbReference type="AlphaFoldDB" id="A0A6A5YDA0"/>
<evidence type="ECO:0000313" key="1">
    <source>
        <dbReference type="EMBL" id="KAF2105269.1"/>
    </source>
</evidence>
<name>A0A6A5YDA0_9PLEO</name>
<accession>A0A6A5YDA0</accession>
<gene>
    <name evidence="1" type="ORF">BDV96DRAFT_655785</name>
</gene>
<keyword evidence="2" id="KW-1185">Reference proteome</keyword>
<protein>
    <submittedName>
        <fullName evidence="1">Uncharacterized protein</fullName>
    </submittedName>
</protein>
<organism evidence="1 2">
    <name type="scientific">Lophiotrema nucula</name>
    <dbReference type="NCBI Taxonomy" id="690887"/>
    <lineage>
        <taxon>Eukaryota</taxon>
        <taxon>Fungi</taxon>
        <taxon>Dikarya</taxon>
        <taxon>Ascomycota</taxon>
        <taxon>Pezizomycotina</taxon>
        <taxon>Dothideomycetes</taxon>
        <taxon>Pleosporomycetidae</taxon>
        <taxon>Pleosporales</taxon>
        <taxon>Lophiotremataceae</taxon>
        <taxon>Lophiotrema</taxon>
    </lineage>
</organism>
<dbReference type="Proteomes" id="UP000799770">
    <property type="component" value="Unassembled WGS sequence"/>
</dbReference>
<dbReference type="EMBL" id="ML977387">
    <property type="protein sequence ID" value="KAF2105269.1"/>
    <property type="molecule type" value="Genomic_DNA"/>
</dbReference>
<sequence length="316" mass="36647">MGFSGHTFESHAGNSIWNHNAKIHQQAQDTNGELWGLVPVSIGSSGPSSTKGSVPLFRSSLAIQISFEFQVQVPSWKNPVNLSNSAANLYDQTQENITVGSFTPTPTSLAVTQKGRQQKRKIKTLDIKDRAWATKDFMKSMEQKALLLFLKDFEYAASEVRRWIIPGVEEGSEQEQYVFGYLEDKKKNTQRRMCQSEEIREKVRYVLDECHNRKLLMDDNGKSIEDEEQWYDTWQKFMTKERSYVQAVFLVIVRDTFDMANAYSQYPTLKRKRDEEDIIPDFDRRHLYANLKSMAVEYFPDRPQLDGIPSKVKFDK</sequence>
<proteinExistence type="predicted"/>
<evidence type="ECO:0000313" key="2">
    <source>
        <dbReference type="Proteomes" id="UP000799770"/>
    </source>
</evidence>